<gene>
    <name evidence="9" type="ORF">NEMVEDRAFT_v1g89585</name>
</gene>
<feature type="non-terminal residue" evidence="9">
    <location>
        <position position="220"/>
    </location>
</feature>
<evidence type="ECO:0000256" key="7">
    <source>
        <dbReference type="ARBA" id="ARBA00023136"/>
    </source>
</evidence>
<dbReference type="InterPro" id="IPR019388">
    <property type="entry name" value="FIT"/>
</dbReference>
<dbReference type="GO" id="GO:0010945">
    <property type="term" value="F:coenzyme A diphosphatase activity"/>
    <property type="evidence" value="ECO:0007669"/>
    <property type="project" value="InterPro"/>
</dbReference>
<dbReference type="GO" id="GO:0019915">
    <property type="term" value="P:lipid storage"/>
    <property type="evidence" value="ECO:0000318"/>
    <property type="project" value="GO_Central"/>
</dbReference>
<dbReference type="HOGENOM" id="CLU_049499_1_1_1"/>
<accession>A7RPV6</accession>
<dbReference type="EMBL" id="DS469527">
    <property type="protein sequence ID" value="EDO46451.1"/>
    <property type="molecule type" value="Genomic_DNA"/>
</dbReference>
<dbReference type="PANTHER" id="PTHR23129">
    <property type="entry name" value="ACYL-COENZYME A DIPHOSPHATASE FITM2"/>
    <property type="match status" value="1"/>
</dbReference>
<evidence type="ECO:0000256" key="1">
    <source>
        <dbReference type="ARBA" id="ARBA00004477"/>
    </source>
</evidence>
<evidence type="ECO:0000256" key="4">
    <source>
        <dbReference type="ARBA" id="ARBA00022824"/>
    </source>
</evidence>
<organism evidence="9 10">
    <name type="scientific">Nematostella vectensis</name>
    <name type="common">Starlet sea anemone</name>
    <dbReference type="NCBI Taxonomy" id="45351"/>
    <lineage>
        <taxon>Eukaryota</taxon>
        <taxon>Metazoa</taxon>
        <taxon>Cnidaria</taxon>
        <taxon>Anthozoa</taxon>
        <taxon>Hexacorallia</taxon>
        <taxon>Actiniaria</taxon>
        <taxon>Edwardsiidae</taxon>
        <taxon>Nematostella</taxon>
    </lineage>
</organism>
<keyword evidence="7 8" id="KW-0472">Membrane</keyword>
<keyword evidence="3" id="KW-0378">Hydrolase</keyword>
<feature type="transmembrane region" description="Helical" evidence="8">
    <location>
        <begin position="108"/>
        <end position="129"/>
    </location>
</feature>
<proteinExistence type="inferred from homology"/>
<evidence type="ECO:0000256" key="5">
    <source>
        <dbReference type="ARBA" id="ARBA00022989"/>
    </source>
</evidence>
<dbReference type="eggNOG" id="KOG3750">
    <property type="taxonomic scope" value="Eukaryota"/>
</dbReference>
<sequence>VIAGSFLHDFLPIPSSYLSNKRNVFNVYFVKIGWGWTWGLLTAVTILASWVHTPGNLVSMLRHYSRLFVATLAWFLWVSLFEQIEHWTGVCKGQSSLDSKYVCHKKGFLWRGFDISGHCFLLIHCALTISEEIQVVRHLTMSGKYWYKILRPLIVTAFICTAALLVLWEAMLVLTCLYFHTVYQKILGALIAIFTWFGTYHYLYKENVIPFIPCPLKPDI</sequence>
<dbReference type="Proteomes" id="UP000001593">
    <property type="component" value="Unassembled WGS sequence"/>
</dbReference>
<feature type="transmembrane region" description="Helical" evidence="8">
    <location>
        <begin position="186"/>
        <end position="203"/>
    </location>
</feature>
<dbReference type="HAMAP" id="MF_03230">
    <property type="entry name" value="FITM2"/>
    <property type="match status" value="1"/>
</dbReference>
<dbReference type="PhylomeDB" id="A7RPV6"/>
<comment type="subcellular location">
    <subcellularLocation>
        <location evidence="1">Endoplasmic reticulum membrane</location>
        <topology evidence="1">Multi-pass membrane protein</topology>
    </subcellularLocation>
</comment>
<dbReference type="GO" id="GO:0008654">
    <property type="term" value="P:phospholipid biosynthetic process"/>
    <property type="evidence" value="ECO:0000318"/>
    <property type="project" value="GO_Central"/>
</dbReference>
<dbReference type="AlphaFoldDB" id="A7RPV6"/>
<evidence type="ECO:0000256" key="6">
    <source>
        <dbReference type="ARBA" id="ARBA00023098"/>
    </source>
</evidence>
<dbReference type="STRING" id="45351.A7RPV6"/>
<keyword evidence="4" id="KW-0256">Endoplasmic reticulum</keyword>
<feature type="transmembrane region" description="Helical" evidence="8">
    <location>
        <begin position="63"/>
        <end position="80"/>
    </location>
</feature>
<evidence type="ECO:0000256" key="8">
    <source>
        <dbReference type="SAM" id="Phobius"/>
    </source>
</evidence>
<keyword evidence="5 8" id="KW-1133">Transmembrane helix</keyword>
<dbReference type="Pfam" id="PF10261">
    <property type="entry name" value="FIT"/>
    <property type="match status" value="2"/>
</dbReference>
<evidence type="ECO:0008006" key="11">
    <source>
        <dbReference type="Google" id="ProtNLM"/>
    </source>
</evidence>
<evidence type="ECO:0000256" key="3">
    <source>
        <dbReference type="ARBA" id="ARBA00022801"/>
    </source>
</evidence>
<keyword evidence="10" id="KW-1185">Reference proteome</keyword>
<dbReference type="InterPro" id="IPR046401">
    <property type="entry name" value="FITM1/2"/>
</dbReference>
<evidence type="ECO:0000313" key="10">
    <source>
        <dbReference type="Proteomes" id="UP000001593"/>
    </source>
</evidence>
<keyword evidence="2 8" id="KW-0812">Transmembrane</keyword>
<keyword evidence="6" id="KW-0443">Lipid metabolism</keyword>
<dbReference type="OMA" id="TYRFWYL"/>
<evidence type="ECO:0000313" key="9">
    <source>
        <dbReference type="EMBL" id="EDO46451.1"/>
    </source>
</evidence>
<reference evidence="9 10" key="1">
    <citation type="journal article" date="2007" name="Science">
        <title>Sea anemone genome reveals ancestral eumetazoan gene repertoire and genomic organization.</title>
        <authorList>
            <person name="Putnam N.H."/>
            <person name="Srivastava M."/>
            <person name="Hellsten U."/>
            <person name="Dirks B."/>
            <person name="Chapman J."/>
            <person name="Salamov A."/>
            <person name="Terry A."/>
            <person name="Shapiro H."/>
            <person name="Lindquist E."/>
            <person name="Kapitonov V.V."/>
            <person name="Jurka J."/>
            <person name="Genikhovich G."/>
            <person name="Grigoriev I.V."/>
            <person name="Lucas S.M."/>
            <person name="Steele R.E."/>
            <person name="Finnerty J.R."/>
            <person name="Technau U."/>
            <person name="Martindale M.Q."/>
            <person name="Rokhsar D.S."/>
        </authorList>
    </citation>
    <scope>NUCLEOTIDE SEQUENCE [LARGE SCALE GENOMIC DNA]</scope>
    <source>
        <strain evidence="10">CH2 X CH6</strain>
    </source>
</reference>
<feature type="transmembrane region" description="Helical" evidence="8">
    <location>
        <begin position="150"/>
        <end position="180"/>
    </location>
</feature>
<dbReference type="GO" id="GO:0034389">
    <property type="term" value="P:lipid droplet organization"/>
    <property type="evidence" value="ECO:0000318"/>
    <property type="project" value="GO_Central"/>
</dbReference>
<dbReference type="PANTHER" id="PTHR23129:SF0">
    <property type="entry name" value="ACYL-COENZYME A DIPHOSPHATASE FITM2"/>
    <property type="match status" value="1"/>
</dbReference>
<protein>
    <recommendedName>
        <fullName evidence="11">Fat storage-inducing transmembrane protein 2</fullName>
    </recommendedName>
</protein>
<evidence type="ECO:0000256" key="2">
    <source>
        <dbReference type="ARBA" id="ARBA00022692"/>
    </source>
</evidence>
<dbReference type="GO" id="GO:0005789">
    <property type="term" value="C:endoplasmic reticulum membrane"/>
    <property type="evidence" value="ECO:0000318"/>
    <property type="project" value="GO_Central"/>
</dbReference>
<feature type="transmembrane region" description="Helical" evidence="8">
    <location>
        <begin position="28"/>
        <end position="51"/>
    </location>
</feature>
<dbReference type="InParanoid" id="A7RPV6"/>
<name>A7RPV6_NEMVE</name>